<proteinExistence type="predicted"/>
<dbReference type="EnsemblProtists" id="EOD13086">
    <property type="protein sequence ID" value="EOD13086"/>
    <property type="gene ID" value="EMIHUDRAFT_212795"/>
</dbReference>
<protein>
    <submittedName>
        <fullName evidence="2">Uncharacterized protein</fullName>
    </submittedName>
</protein>
<organism evidence="2 3">
    <name type="scientific">Emiliania huxleyi (strain CCMP1516)</name>
    <dbReference type="NCBI Taxonomy" id="280463"/>
    <lineage>
        <taxon>Eukaryota</taxon>
        <taxon>Haptista</taxon>
        <taxon>Haptophyta</taxon>
        <taxon>Prymnesiophyceae</taxon>
        <taxon>Isochrysidales</taxon>
        <taxon>Noelaerhabdaceae</taxon>
        <taxon>Emiliania</taxon>
    </lineage>
</organism>
<dbReference type="RefSeq" id="XP_005765515.1">
    <property type="nucleotide sequence ID" value="XM_005765458.1"/>
</dbReference>
<dbReference type="PaxDb" id="2903-EOD11406"/>
<dbReference type="AlphaFoldDB" id="A0A0D3IJH1"/>
<sequence length="127" mass="12861">MPDSPHPQTGGPSVDSVERSFLSELQASLEPAEQPAAAASPQLFAAGVCLAAAAPAAAPPHALPAAPAADPDEPRLSLDILAEESEAAAQALARRVRSADIEPLAFYAGSGISPASAPQKRRCVHGH</sequence>
<keyword evidence="3" id="KW-1185">Reference proteome</keyword>
<evidence type="ECO:0000313" key="3">
    <source>
        <dbReference type="Proteomes" id="UP000013827"/>
    </source>
</evidence>
<feature type="region of interest" description="Disordered" evidence="1">
    <location>
        <begin position="1"/>
        <end position="22"/>
    </location>
</feature>
<dbReference type="HOGENOM" id="CLU_1974696_0_0_1"/>
<dbReference type="EnsemblProtists" id="EOD11406">
    <property type="protein sequence ID" value="EOD11406"/>
    <property type="gene ID" value="EMIHUDRAFT_214772"/>
</dbReference>
<dbReference type="RefSeq" id="XP_005763835.1">
    <property type="nucleotide sequence ID" value="XM_005763778.1"/>
</dbReference>
<dbReference type="KEGG" id="ehx:EMIHUDRAFT_214772"/>
<accession>A0A0D3IJH1</accession>
<reference evidence="2" key="2">
    <citation type="submission" date="2024-10" db="UniProtKB">
        <authorList>
            <consortium name="EnsemblProtists"/>
        </authorList>
    </citation>
    <scope>IDENTIFICATION</scope>
</reference>
<dbReference type="Proteomes" id="UP000013827">
    <property type="component" value="Unassembled WGS sequence"/>
</dbReference>
<feature type="compositionally biased region" description="Polar residues" evidence="1">
    <location>
        <begin position="1"/>
        <end position="11"/>
    </location>
</feature>
<dbReference type="GeneID" id="17259295"/>
<evidence type="ECO:0000313" key="2">
    <source>
        <dbReference type="EnsemblProtists" id="EOD11406"/>
    </source>
</evidence>
<reference evidence="3" key="1">
    <citation type="journal article" date="2013" name="Nature">
        <title>Pan genome of the phytoplankton Emiliania underpins its global distribution.</title>
        <authorList>
            <person name="Read B.A."/>
            <person name="Kegel J."/>
            <person name="Klute M.J."/>
            <person name="Kuo A."/>
            <person name="Lefebvre S.C."/>
            <person name="Maumus F."/>
            <person name="Mayer C."/>
            <person name="Miller J."/>
            <person name="Monier A."/>
            <person name="Salamov A."/>
            <person name="Young J."/>
            <person name="Aguilar M."/>
            <person name="Claverie J.M."/>
            <person name="Frickenhaus S."/>
            <person name="Gonzalez K."/>
            <person name="Herman E.K."/>
            <person name="Lin Y.C."/>
            <person name="Napier J."/>
            <person name="Ogata H."/>
            <person name="Sarno A.F."/>
            <person name="Shmutz J."/>
            <person name="Schroeder D."/>
            <person name="de Vargas C."/>
            <person name="Verret F."/>
            <person name="von Dassow P."/>
            <person name="Valentin K."/>
            <person name="Van de Peer Y."/>
            <person name="Wheeler G."/>
            <person name="Dacks J.B."/>
            <person name="Delwiche C.F."/>
            <person name="Dyhrman S.T."/>
            <person name="Glockner G."/>
            <person name="John U."/>
            <person name="Richards T."/>
            <person name="Worden A.Z."/>
            <person name="Zhang X."/>
            <person name="Grigoriev I.V."/>
            <person name="Allen A.E."/>
            <person name="Bidle K."/>
            <person name="Borodovsky M."/>
            <person name="Bowler C."/>
            <person name="Brownlee C."/>
            <person name="Cock J.M."/>
            <person name="Elias M."/>
            <person name="Gladyshev V.N."/>
            <person name="Groth M."/>
            <person name="Guda C."/>
            <person name="Hadaegh A."/>
            <person name="Iglesias-Rodriguez M.D."/>
            <person name="Jenkins J."/>
            <person name="Jones B.M."/>
            <person name="Lawson T."/>
            <person name="Leese F."/>
            <person name="Lindquist E."/>
            <person name="Lobanov A."/>
            <person name="Lomsadze A."/>
            <person name="Malik S.B."/>
            <person name="Marsh M.E."/>
            <person name="Mackinder L."/>
            <person name="Mock T."/>
            <person name="Mueller-Roeber B."/>
            <person name="Pagarete A."/>
            <person name="Parker M."/>
            <person name="Probert I."/>
            <person name="Quesneville H."/>
            <person name="Raines C."/>
            <person name="Rensing S.A."/>
            <person name="Riano-Pachon D.M."/>
            <person name="Richier S."/>
            <person name="Rokitta S."/>
            <person name="Shiraiwa Y."/>
            <person name="Soanes D.M."/>
            <person name="van der Giezen M."/>
            <person name="Wahlund T.M."/>
            <person name="Williams B."/>
            <person name="Wilson W."/>
            <person name="Wolfe G."/>
            <person name="Wurch L.L."/>
        </authorList>
    </citation>
    <scope>NUCLEOTIDE SEQUENCE</scope>
</reference>
<name>A0A0D3IJH1_EMIH1</name>
<dbReference type="GeneID" id="17257487"/>
<evidence type="ECO:0000256" key="1">
    <source>
        <dbReference type="SAM" id="MobiDB-lite"/>
    </source>
</evidence>
<dbReference type="KEGG" id="ehx:EMIHUDRAFT_212795"/>